<feature type="signal peptide" evidence="2">
    <location>
        <begin position="1"/>
        <end position="16"/>
    </location>
</feature>
<sequence>MFMFLLSTVFINFAVCIERFTIRFGGASDGFISIWGGFSSEEPCEDGYIGNLYNVNSKFIYNGNKLTVIDDCFWCSKIKISTCLEMMKNPEICRRSCLIICPKDKDFGGPDTIYISIKPYEDEEKTIVPESELPPELVRNCKYSSLCIFKSLELAIKVSRENPLKDNEEPGTSTTMERETRTSYNLRKKRKRENSSSDD</sequence>
<name>A0A1W0E5F6_9MICR</name>
<dbReference type="AlphaFoldDB" id="A0A1W0E5F6"/>
<dbReference type="VEuPathDB" id="MicrosporidiaDB:EHP00_2177"/>
<organism evidence="3 6">
    <name type="scientific">Ecytonucleospora hepatopenaei</name>
    <dbReference type="NCBI Taxonomy" id="646526"/>
    <lineage>
        <taxon>Eukaryota</taxon>
        <taxon>Fungi</taxon>
        <taxon>Fungi incertae sedis</taxon>
        <taxon>Microsporidia</taxon>
        <taxon>Enterocytozoonidae</taxon>
        <taxon>Ecytonucleospora</taxon>
    </lineage>
</organism>
<gene>
    <name evidence="3" type="ORF">EHP00_2176</name>
    <name evidence="4" type="ORF">EHP00_2177</name>
    <name evidence="5" type="ORF">EHP00_2471</name>
</gene>
<dbReference type="Proteomes" id="UP000192758">
    <property type="component" value="Unassembled WGS sequence"/>
</dbReference>
<evidence type="ECO:0000256" key="2">
    <source>
        <dbReference type="SAM" id="SignalP"/>
    </source>
</evidence>
<comment type="caution">
    <text evidence="3">The sequence shown here is derived from an EMBL/GenBank/DDBJ whole genome shotgun (WGS) entry which is preliminary data.</text>
</comment>
<protein>
    <submittedName>
        <fullName evidence="3">Uncharacterized protein</fullName>
    </submittedName>
</protein>
<dbReference type="EMBL" id="MNPJ01000014">
    <property type="protein sequence ID" value="OQS54965.1"/>
    <property type="molecule type" value="Genomic_DNA"/>
</dbReference>
<evidence type="ECO:0000313" key="4">
    <source>
        <dbReference type="EMBL" id="OQS54965.1"/>
    </source>
</evidence>
<evidence type="ECO:0000313" key="6">
    <source>
        <dbReference type="Proteomes" id="UP000192758"/>
    </source>
</evidence>
<dbReference type="EMBL" id="MNPJ01000011">
    <property type="protein sequence ID" value="OQS55345.1"/>
    <property type="molecule type" value="Genomic_DNA"/>
</dbReference>
<reference evidence="3 6" key="1">
    <citation type="journal article" date="2017" name="Environ. Microbiol.">
        <title>Decay of the glycolytic pathway and adaptation to intranuclear parasitism within Enterocytozoonidae microsporidia.</title>
        <authorList>
            <person name="Wiredu Boakye D."/>
            <person name="Jaroenlak P."/>
            <person name="Prachumwat A."/>
            <person name="Williams T.A."/>
            <person name="Bateman K.S."/>
            <person name="Itsathitphaisarn O."/>
            <person name="Sritunyalucksana K."/>
            <person name="Paszkiewicz K.H."/>
            <person name="Moore K.A."/>
            <person name="Stentiford G.D."/>
            <person name="Williams B.A."/>
        </authorList>
    </citation>
    <scope>NUCLEOTIDE SEQUENCE [LARGE SCALE GENOMIC DNA]</scope>
    <source>
        <strain evidence="3 6">TH1</strain>
    </source>
</reference>
<evidence type="ECO:0000313" key="5">
    <source>
        <dbReference type="EMBL" id="OQS55345.1"/>
    </source>
</evidence>
<dbReference type="EMBL" id="MNPJ01000020">
    <property type="protein sequence ID" value="OQS54461.1"/>
    <property type="molecule type" value="Genomic_DNA"/>
</dbReference>
<dbReference type="VEuPathDB" id="MicrosporidiaDB:EHP00_2471"/>
<evidence type="ECO:0000256" key="1">
    <source>
        <dbReference type="SAM" id="MobiDB-lite"/>
    </source>
</evidence>
<keyword evidence="2" id="KW-0732">Signal</keyword>
<proteinExistence type="predicted"/>
<keyword evidence="6" id="KW-1185">Reference proteome</keyword>
<feature type="region of interest" description="Disordered" evidence="1">
    <location>
        <begin position="163"/>
        <end position="199"/>
    </location>
</feature>
<feature type="chain" id="PRO_5011904017" evidence="2">
    <location>
        <begin position="17"/>
        <end position="199"/>
    </location>
</feature>
<accession>A0A1W0E5F6</accession>
<evidence type="ECO:0000313" key="3">
    <source>
        <dbReference type="EMBL" id="OQS54461.1"/>
    </source>
</evidence>
<dbReference type="VEuPathDB" id="MicrosporidiaDB:EHP00_2176"/>